<sequence length="146" mass="15578">MGLLDFVKEAGSKIIEAFSGNAHAQATAIEDDLKKSGIPGADKVKVEVNGDKVVVTGDGLTQEEKEKIIVAAGNVKGISSVDDKITVTSVAVEARFYTVVSGDTLSAIAKKEYGNANDYNKIFEANKPMLSHPDKIYPGQKLRIPQ</sequence>
<protein>
    <submittedName>
        <fullName evidence="3">Peptidoglycan-binding protein LysM</fullName>
    </submittedName>
</protein>
<dbReference type="InterPro" id="IPR014004">
    <property type="entry name" value="Transpt-assoc_nodulatn_dom_bac"/>
</dbReference>
<evidence type="ECO:0000259" key="2">
    <source>
        <dbReference type="PROSITE" id="PS51782"/>
    </source>
</evidence>
<dbReference type="InterPro" id="IPR007055">
    <property type="entry name" value="BON_dom"/>
</dbReference>
<dbReference type="EMBL" id="JBANEI010000012">
    <property type="protein sequence ID" value="MEI2683273.1"/>
    <property type="molecule type" value="Genomic_DNA"/>
</dbReference>
<dbReference type="InterPro" id="IPR052196">
    <property type="entry name" value="Bact_Kbp"/>
</dbReference>
<organism evidence="3 4">
    <name type="scientific">Erwinia aphidicola</name>
    <dbReference type="NCBI Taxonomy" id="68334"/>
    <lineage>
        <taxon>Bacteria</taxon>
        <taxon>Pseudomonadati</taxon>
        <taxon>Pseudomonadota</taxon>
        <taxon>Gammaproteobacteria</taxon>
        <taxon>Enterobacterales</taxon>
        <taxon>Erwiniaceae</taxon>
        <taxon>Erwinia</taxon>
    </lineage>
</organism>
<dbReference type="SUPFAM" id="SSF54106">
    <property type="entry name" value="LysM domain"/>
    <property type="match status" value="1"/>
</dbReference>
<evidence type="ECO:0000259" key="1">
    <source>
        <dbReference type="PROSITE" id="PS50914"/>
    </source>
</evidence>
<dbReference type="NCBIfam" id="NF008399">
    <property type="entry name" value="PRK11198.1"/>
    <property type="match status" value="1"/>
</dbReference>
<dbReference type="PANTHER" id="PTHR34700">
    <property type="entry name" value="POTASSIUM BINDING PROTEIN KBP"/>
    <property type="match status" value="1"/>
</dbReference>
<dbReference type="SMART" id="SM00749">
    <property type="entry name" value="BON"/>
    <property type="match status" value="1"/>
</dbReference>
<dbReference type="InterPro" id="IPR036779">
    <property type="entry name" value="LysM_dom_sf"/>
</dbReference>
<accession>A0ABU8DK20</accession>
<evidence type="ECO:0000313" key="4">
    <source>
        <dbReference type="Proteomes" id="UP001306592"/>
    </source>
</evidence>
<dbReference type="PROSITE" id="PS50914">
    <property type="entry name" value="BON"/>
    <property type="match status" value="1"/>
</dbReference>
<dbReference type="CDD" id="cd00118">
    <property type="entry name" value="LysM"/>
    <property type="match status" value="1"/>
</dbReference>
<dbReference type="Proteomes" id="UP001306592">
    <property type="component" value="Unassembled WGS sequence"/>
</dbReference>
<dbReference type="Pfam" id="PF04972">
    <property type="entry name" value="BON"/>
    <property type="match status" value="1"/>
</dbReference>
<keyword evidence="4" id="KW-1185">Reference proteome</keyword>
<dbReference type="SMART" id="SM00257">
    <property type="entry name" value="LysM"/>
    <property type="match status" value="1"/>
</dbReference>
<dbReference type="Pfam" id="PF01476">
    <property type="entry name" value="LysM"/>
    <property type="match status" value="1"/>
</dbReference>
<dbReference type="InterPro" id="IPR018392">
    <property type="entry name" value="LysM"/>
</dbReference>
<feature type="domain" description="BON" evidence="1">
    <location>
        <begin position="21"/>
        <end position="89"/>
    </location>
</feature>
<name>A0ABU8DK20_ERWAP</name>
<feature type="domain" description="LysM" evidence="2">
    <location>
        <begin position="95"/>
        <end position="144"/>
    </location>
</feature>
<dbReference type="Gene3D" id="3.10.350.10">
    <property type="entry name" value="LysM domain"/>
    <property type="match status" value="1"/>
</dbReference>
<dbReference type="RefSeq" id="WP_048915610.1">
    <property type="nucleotide sequence ID" value="NZ_CAKKMT010000006.1"/>
</dbReference>
<comment type="caution">
    <text evidence="3">The sequence shown here is derived from an EMBL/GenBank/DDBJ whole genome shotgun (WGS) entry which is preliminary data.</text>
</comment>
<proteinExistence type="predicted"/>
<reference evidence="3 4" key="1">
    <citation type="submission" date="2024-02" db="EMBL/GenBank/DDBJ databases">
        <title>First report Erwinia aphidicola in onion in Chile.</title>
        <authorList>
            <person name="Valenzuela M."/>
            <person name="Pena M."/>
            <person name="Dutta B."/>
        </authorList>
    </citation>
    <scope>NUCLEOTIDE SEQUENCE [LARGE SCALE GENOMIC DNA]</scope>
    <source>
        <strain evidence="3 4">QCJ3A</strain>
    </source>
</reference>
<dbReference type="Gene3D" id="3.30.1340.30">
    <property type="match status" value="1"/>
</dbReference>
<evidence type="ECO:0000313" key="3">
    <source>
        <dbReference type="EMBL" id="MEI2683273.1"/>
    </source>
</evidence>
<dbReference type="GeneID" id="89472741"/>
<dbReference type="PANTHER" id="PTHR34700:SF8">
    <property type="entry name" value="POTASSIUM BINDING PROTEIN KBP"/>
    <property type="match status" value="1"/>
</dbReference>
<gene>
    <name evidence="3" type="primary">lysM</name>
    <name evidence="3" type="ORF">V8N49_16610</name>
</gene>
<dbReference type="PROSITE" id="PS51782">
    <property type="entry name" value="LYSM"/>
    <property type="match status" value="1"/>
</dbReference>